<dbReference type="Proteomes" id="UP000449004">
    <property type="component" value="Unassembled WGS sequence"/>
</dbReference>
<proteinExistence type="predicted"/>
<dbReference type="InterPro" id="IPR039561">
    <property type="entry name" value="Peptidase_M15C"/>
</dbReference>
<evidence type="ECO:0000313" key="3">
    <source>
        <dbReference type="Proteomes" id="UP000449004"/>
    </source>
</evidence>
<sequence>MNGGFKSGDNMKHVLLILVLLGITSCATVHGGKGKQFRQSQQQSQKVLRSVHPSLSDKLQEVYAVMQSNGYDMRALEGHRSEKRQAALLASNTGVTTVGAGRSCHNYRLAVDSVVYVDGKPSWDLNNAHVRDGYMLYGKLVQAVGLEWGGAWKTLKDYPHAEMHDECVASVRARKELNFNYVAVDSSELLKKYRPMSISTEGIQFCKHTGVINESLQPPVWAGAQYNCSNSSGSVLEYSVSGYGCSVYRNVCDSWGTWSRAYSISSNTCVRTSHVVSGGTQFAFNRSPVPQRGVRIS</sequence>
<dbReference type="InterPro" id="IPR009045">
    <property type="entry name" value="Zn_M74/Hedgehog-like"/>
</dbReference>
<reference evidence="2 3" key="1">
    <citation type="submission" date="2019-10" db="EMBL/GenBank/DDBJ databases">
        <title>Halotolerant bacteria associated to Saharan-endemic halophytes Stipa tenacissima L. and Atriplex halimus L mitigate salt stress and promote growth of tomato plants.</title>
        <authorList>
            <person name="Dif G."/>
        </authorList>
    </citation>
    <scope>NUCLEOTIDE SEQUENCE [LARGE SCALE GENOMIC DNA]</scope>
    <source>
        <strain evidence="2 3">IS26</strain>
    </source>
</reference>
<feature type="domain" description="Peptidase M15C" evidence="1">
    <location>
        <begin position="100"/>
        <end position="163"/>
    </location>
</feature>
<dbReference type="SUPFAM" id="SSF55166">
    <property type="entry name" value="Hedgehog/DD-peptidase"/>
    <property type="match status" value="1"/>
</dbReference>
<evidence type="ECO:0000313" key="2">
    <source>
        <dbReference type="EMBL" id="KAB7628920.1"/>
    </source>
</evidence>
<protein>
    <recommendedName>
        <fullName evidence="1">Peptidase M15C domain-containing protein</fullName>
    </recommendedName>
</protein>
<name>A0A7V7YE63_9GAMM</name>
<accession>A0A7V7YE63</accession>
<dbReference type="GO" id="GO:0008233">
    <property type="term" value="F:peptidase activity"/>
    <property type="evidence" value="ECO:0007669"/>
    <property type="project" value="InterPro"/>
</dbReference>
<comment type="caution">
    <text evidence="2">The sequence shown here is derived from an EMBL/GenBank/DDBJ whole genome shotgun (WGS) entry which is preliminary data.</text>
</comment>
<dbReference type="Gene3D" id="3.30.1380.10">
    <property type="match status" value="1"/>
</dbReference>
<organism evidence="2 3">
    <name type="scientific">Stenotrophomonas rhizophila</name>
    <dbReference type="NCBI Taxonomy" id="216778"/>
    <lineage>
        <taxon>Bacteria</taxon>
        <taxon>Pseudomonadati</taxon>
        <taxon>Pseudomonadota</taxon>
        <taxon>Gammaproteobacteria</taxon>
        <taxon>Lysobacterales</taxon>
        <taxon>Lysobacteraceae</taxon>
        <taxon>Stenotrophomonas</taxon>
    </lineage>
</organism>
<evidence type="ECO:0000259" key="1">
    <source>
        <dbReference type="Pfam" id="PF13539"/>
    </source>
</evidence>
<dbReference type="AlphaFoldDB" id="A0A7V7YE63"/>
<dbReference type="CDD" id="cd14845">
    <property type="entry name" value="L-Ala-D-Glu_peptidase_like"/>
    <property type="match status" value="1"/>
</dbReference>
<dbReference type="PROSITE" id="PS51257">
    <property type="entry name" value="PROKAR_LIPOPROTEIN"/>
    <property type="match status" value="1"/>
</dbReference>
<dbReference type="Pfam" id="PF13539">
    <property type="entry name" value="Peptidase_M15_4"/>
    <property type="match status" value="1"/>
</dbReference>
<dbReference type="EMBL" id="WELC01000023">
    <property type="protein sequence ID" value="KAB7628920.1"/>
    <property type="molecule type" value="Genomic_DNA"/>
</dbReference>
<gene>
    <name evidence="2" type="ORF">F9K92_15865</name>
</gene>